<comment type="subcellular location">
    <subcellularLocation>
        <location evidence="1">Cell membrane</location>
        <topology evidence="1">Multi-pass membrane protein</topology>
    </subcellularLocation>
</comment>
<gene>
    <name evidence="10" type="primary">cydD</name>
    <name evidence="10" type="ORF">HCR76_08915</name>
</gene>
<keyword evidence="6 7" id="KW-0472">Membrane</keyword>
<dbReference type="SMART" id="SM00382">
    <property type="entry name" value="AAA"/>
    <property type="match status" value="1"/>
</dbReference>
<dbReference type="InterPro" id="IPR011527">
    <property type="entry name" value="ABC1_TM_dom"/>
</dbReference>
<dbReference type="PROSITE" id="PS00211">
    <property type="entry name" value="ABC_TRANSPORTER_1"/>
    <property type="match status" value="1"/>
</dbReference>
<evidence type="ECO:0000256" key="1">
    <source>
        <dbReference type="ARBA" id="ARBA00004651"/>
    </source>
</evidence>
<reference evidence="10 11" key="1">
    <citation type="submission" date="2020-12" db="EMBL/GenBank/DDBJ databases">
        <title>Microbacterium sp. HY060.</title>
        <authorList>
            <person name="Zhou J."/>
        </authorList>
    </citation>
    <scope>NUCLEOTIDE SEQUENCE [LARGE SCALE GENOMIC DNA]</scope>
    <source>
        <strain evidence="10 11">HY60</strain>
    </source>
</reference>
<keyword evidence="11" id="KW-1185">Reference proteome</keyword>
<dbReference type="PANTHER" id="PTHR24221">
    <property type="entry name" value="ATP-BINDING CASSETTE SUB-FAMILY B"/>
    <property type="match status" value="1"/>
</dbReference>
<evidence type="ECO:0000256" key="6">
    <source>
        <dbReference type="ARBA" id="ARBA00023136"/>
    </source>
</evidence>
<keyword evidence="5 7" id="KW-1133">Transmembrane helix</keyword>
<evidence type="ECO:0000313" key="11">
    <source>
        <dbReference type="Proteomes" id="UP000662814"/>
    </source>
</evidence>
<dbReference type="InterPro" id="IPR017871">
    <property type="entry name" value="ABC_transporter-like_CS"/>
</dbReference>
<evidence type="ECO:0000256" key="3">
    <source>
        <dbReference type="ARBA" id="ARBA00022741"/>
    </source>
</evidence>
<evidence type="ECO:0000313" key="10">
    <source>
        <dbReference type="EMBL" id="QPZ37006.1"/>
    </source>
</evidence>
<evidence type="ECO:0000256" key="4">
    <source>
        <dbReference type="ARBA" id="ARBA00022840"/>
    </source>
</evidence>
<dbReference type="Pfam" id="PF00005">
    <property type="entry name" value="ABC_tran"/>
    <property type="match status" value="1"/>
</dbReference>
<evidence type="ECO:0000259" key="9">
    <source>
        <dbReference type="PROSITE" id="PS50929"/>
    </source>
</evidence>
<dbReference type="InterPro" id="IPR027417">
    <property type="entry name" value="P-loop_NTPase"/>
</dbReference>
<feature type="transmembrane region" description="Helical" evidence="7">
    <location>
        <begin position="241"/>
        <end position="266"/>
    </location>
</feature>
<dbReference type="Pfam" id="PF00664">
    <property type="entry name" value="ABC_membrane"/>
    <property type="match status" value="1"/>
</dbReference>
<dbReference type="InterPro" id="IPR039421">
    <property type="entry name" value="Type_1_exporter"/>
</dbReference>
<sequence>MLMRPLDARLLRYARSSRSFLTIGAGVALADTIAIVGFAWYVTRAITRVIDGAPSSEIATSVGAIVGFVIMRALLAWATEATGARGAARAKSELRRGILDAIPRLGADWLAHRNSAALTTMLGHGLDALDAYFARYLPQLIRTLITVPLLIVTVFWHDWLSGVTLIVTLPIVPLFMVLIGRATRTVQRRQWDGLSRLSSSFIDVIGGLSTLKIFGREKRQISRMGHITAEYRRSTMSVLRVSFLSGFVLELMASLSVALLAVSIGFRLVDGVMPLLTGLFVLLLAPEVFLPIRQVGANFHAAAEGVEAAQDAFEILDSAQATLDAEAPTASSGDLELSGVTVVRGDTTVLDDVWLRFRRGSVTAVTGASGAGKSTLLGVIAGFIPFTGTVSVGGVDVNDAPADGRPWLSWSPQHPGLQSGTVLSNVTLGDASPDLPRTERALQLAGAGELELDAPISAAGVGLSGGQAQRVGLARCYYRALANSASIIALDEPTSAVDRRTEQIIARGIRGLAASGICVIVVTHKRGLLDWSDEHVSIDVEREVIA</sequence>
<feature type="transmembrane region" description="Helical" evidence="7">
    <location>
        <begin position="58"/>
        <end position="79"/>
    </location>
</feature>
<keyword evidence="3" id="KW-0547">Nucleotide-binding</keyword>
<protein>
    <submittedName>
        <fullName evidence="10">Thiol reductant ABC exporter subunit CydD</fullName>
    </submittedName>
</protein>
<dbReference type="InterPro" id="IPR014216">
    <property type="entry name" value="ABC_transptr_CydD"/>
</dbReference>
<keyword evidence="2 7" id="KW-0812">Transmembrane</keyword>
<dbReference type="PANTHER" id="PTHR24221:SF590">
    <property type="entry name" value="COMPONENT LINKED WITH THE ASSEMBLY OF CYTOCHROME' TRANSPORT TRANSMEMBRANE ATP-BINDING PROTEIN ABC TRANSPORTER CYDD-RELATED"/>
    <property type="match status" value="1"/>
</dbReference>
<dbReference type="InterPro" id="IPR003439">
    <property type="entry name" value="ABC_transporter-like_ATP-bd"/>
</dbReference>
<dbReference type="PROSITE" id="PS50929">
    <property type="entry name" value="ABC_TM1F"/>
    <property type="match status" value="1"/>
</dbReference>
<feature type="transmembrane region" description="Helical" evidence="7">
    <location>
        <begin position="20"/>
        <end position="42"/>
    </location>
</feature>
<evidence type="ECO:0000256" key="7">
    <source>
        <dbReference type="SAM" id="Phobius"/>
    </source>
</evidence>
<dbReference type="EMBL" id="CP061169">
    <property type="protein sequence ID" value="QPZ37006.1"/>
    <property type="molecule type" value="Genomic_DNA"/>
</dbReference>
<organism evidence="10 11">
    <name type="scientific">Paramicrobacterium chengjingii</name>
    <dbReference type="NCBI Taxonomy" id="2769067"/>
    <lineage>
        <taxon>Bacteria</taxon>
        <taxon>Bacillati</taxon>
        <taxon>Actinomycetota</taxon>
        <taxon>Actinomycetes</taxon>
        <taxon>Micrococcales</taxon>
        <taxon>Microbacteriaceae</taxon>
        <taxon>Paramicrobacterium</taxon>
    </lineage>
</organism>
<keyword evidence="4" id="KW-0067">ATP-binding</keyword>
<dbReference type="NCBIfam" id="TIGR02857">
    <property type="entry name" value="CydD"/>
    <property type="match status" value="1"/>
</dbReference>
<dbReference type="Gene3D" id="3.40.50.300">
    <property type="entry name" value="P-loop containing nucleotide triphosphate hydrolases"/>
    <property type="match status" value="1"/>
</dbReference>
<name>A0ABX6YEX5_9MICO</name>
<evidence type="ECO:0000259" key="8">
    <source>
        <dbReference type="PROSITE" id="PS50893"/>
    </source>
</evidence>
<evidence type="ECO:0000256" key="2">
    <source>
        <dbReference type="ARBA" id="ARBA00022692"/>
    </source>
</evidence>
<dbReference type="Gene3D" id="1.20.1560.10">
    <property type="entry name" value="ABC transporter type 1, transmembrane domain"/>
    <property type="match status" value="1"/>
</dbReference>
<feature type="domain" description="ABC transporter" evidence="8">
    <location>
        <begin position="335"/>
        <end position="545"/>
    </location>
</feature>
<dbReference type="PROSITE" id="PS50893">
    <property type="entry name" value="ABC_TRANSPORTER_2"/>
    <property type="match status" value="1"/>
</dbReference>
<dbReference type="SUPFAM" id="SSF52540">
    <property type="entry name" value="P-loop containing nucleoside triphosphate hydrolases"/>
    <property type="match status" value="1"/>
</dbReference>
<evidence type="ECO:0000256" key="5">
    <source>
        <dbReference type="ARBA" id="ARBA00022989"/>
    </source>
</evidence>
<accession>A0ABX6YEX5</accession>
<dbReference type="InterPro" id="IPR036640">
    <property type="entry name" value="ABC1_TM_sf"/>
</dbReference>
<dbReference type="CDD" id="cd18584">
    <property type="entry name" value="ABC_6TM_AarD_CydD"/>
    <property type="match status" value="1"/>
</dbReference>
<dbReference type="InterPro" id="IPR003593">
    <property type="entry name" value="AAA+_ATPase"/>
</dbReference>
<feature type="transmembrane region" description="Helical" evidence="7">
    <location>
        <begin position="163"/>
        <end position="180"/>
    </location>
</feature>
<dbReference type="SUPFAM" id="SSF90123">
    <property type="entry name" value="ABC transporter transmembrane region"/>
    <property type="match status" value="1"/>
</dbReference>
<feature type="transmembrane region" description="Helical" evidence="7">
    <location>
        <begin position="140"/>
        <end position="157"/>
    </location>
</feature>
<proteinExistence type="predicted"/>
<feature type="domain" description="ABC transmembrane type-1" evidence="9">
    <location>
        <begin position="23"/>
        <end position="304"/>
    </location>
</feature>
<dbReference type="Proteomes" id="UP000662814">
    <property type="component" value="Chromosome"/>
</dbReference>